<name>A0ABW2QQN7_9BURK</name>
<keyword evidence="2" id="KW-1185">Reference proteome</keyword>
<protein>
    <submittedName>
        <fullName evidence="1">Uncharacterized protein</fullName>
    </submittedName>
</protein>
<sequence length="69" mass="7419">MASLETRLAALEASVNDGDDYTHPLTDAERAVRLAHTLNGPDTARRREVVEFLQRTGASNSDLPPNGGT</sequence>
<dbReference type="Proteomes" id="UP001596501">
    <property type="component" value="Unassembled WGS sequence"/>
</dbReference>
<comment type="caution">
    <text evidence="1">The sequence shown here is derived from an EMBL/GenBank/DDBJ whole genome shotgun (WGS) entry which is preliminary data.</text>
</comment>
<proteinExistence type="predicted"/>
<gene>
    <name evidence="1" type="ORF">ACFQPB_22280</name>
</gene>
<evidence type="ECO:0000313" key="2">
    <source>
        <dbReference type="Proteomes" id="UP001596501"/>
    </source>
</evidence>
<organism evidence="1 2">
    <name type="scientific">Hydrogenophaga atypica</name>
    <dbReference type="NCBI Taxonomy" id="249409"/>
    <lineage>
        <taxon>Bacteria</taxon>
        <taxon>Pseudomonadati</taxon>
        <taxon>Pseudomonadota</taxon>
        <taxon>Betaproteobacteria</taxon>
        <taxon>Burkholderiales</taxon>
        <taxon>Comamonadaceae</taxon>
        <taxon>Hydrogenophaga</taxon>
    </lineage>
</organism>
<dbReference type="EMBL" id="JBHTCA010000037">
    <property type="protein sequence ID" value="MFC7411591.1"/>
    <property type="molecule type" value="Genomic_DNA"/>
</dbReference>
<reference evidence="2" key="1">
    <citation type="journal article" date="2019" name="Int. J. Syst. Evol. Microbiol.">
        <title>The Global Catalogue of Microorganisms (GCM) 10K type strain sequencing project: providing services to taxonomists for standard genome sequencing and annotation.</title>
        <authorList>
            <consortium name="The Broad Institute Genomics Platform"/>
            <consortium name="The Broad Institute Genome Sequencing Center for Infectious Disease"/>
            <person name="Wu L."/>
            <person name="Ma J."/>
        </authorList>
    </citation>
    <scope>NUCLEOTIDE SEQUENCE [LARGE SCALE GENOMIC DNA]</scope>
    <source>
        <strain evidence="2">CGMCC 1.12371</strain>
    </source>
</reference>
<accession>A0ABW2QQN7</accession>
<evidence type="ECO:0000313" key="1">
    <source>
        <dbReference type="EMBL" id="MFC7411591.1"/>
    </source>
</evidence>
<dbReference type="RefSeq" id="WP_382228215.1">
    <property type="nucleotide sequence ID" value="NZ_JBHTCA010000037.1"/>
</dbReference>